<dbReference type="EMBL" id="FOYZ01000016">
    <property type="protein sequence ID" value="SFS02504.1"/>
    <property type="molecule type" value="Genomic_DNA"/>
</dbReference>
<dbReference type="PANTHER" id="PTHR17901">
    <property type="entry name" value="MAGNESIUM-DEPENDENT PHOSPHATASE 1 MDP1"/>
    <property type="match status" value="1"/>
</dbReference>
<proteinExistence type="predicted"/>
<dbReference type="InterPro" id="IPR000182">
    <property type="entry name" value="GNAT_dom"/>
</dbReference>
<gene>
    <name evidence="2" type="ORF">SAMN05661086_03279</name>
</gene>
<dbReference type="OrthoDB" id="323926at2"/>
<dbReference type="NCBIfam" id="TIGR01686">
    <property type="entry name" value="FkbH"/>
    <property type="match status" value="1"/>
</dbReference>
<dbReference type="Proteomes" id="UP000199659">
    <property type="component" value="Unassembled WGS sequence"/>
</dbReference>
<dbReference type="GO" id="GO:0003993">
    <property type="term" value="F:acid phosphatase activity"/>
    <property type="evidence" value="ECO:0007669"/>
    <property type="project" value="TreeGrafter"/>
</dbReference>
<dbReference type="InterPro" id="IPR036412">
    <property type="entry name" value="HAD-like_sf"/>
</dbReference>
<dbReference type="NCBIfam" id="TIGR01681">
    <property type="entry name" value="HAD-SF-IIIC"/>
    <property type="match status" value="1"/>
</dbReference>
<dbReference type="GO" id="GO:0016747">
    <property type="term" value="F:acyltransferase activity, transferring groups other than amino-acyl groups"/>
    <property type="evidence" value="ECO:0007669"/>
    <property type="project" value="InterPro"/>
</dbReference>
<dbReference type="InterPro" id="IPR010036">
    <property type="entry name" value="MDP_1_eu_arc"/>
</dbReference>
<dbReference type="Pfam" id="PF12689">
    <property type="entry name" value="Acid_PPase"/>
    <property type="match status" value="1"/>
</dbReference>
<dbReference type="RefSeq" id="WP_092563220.1">
    <property type="nucleotide sequence ID" value="NZ_FOYZ01000016.1"/>
</dbReference>
<dbReference type="SUPFAM" id="SSF56784">
    <property type="entry name" value="HAD-like"/>
    <property type="match status" value="1"/>
</dbReference>
<accession>A0A1I6LGF0</accession>
<dbReference type="AlphaFoldDB" id="A0A1I6LGF0"/>
<dbReference type="PANTHER" id="PTHR17901:SF14">
    <property type="entry name" value="MAGNESIUM-DEPENDENT PHOSPHATASE 1"/>
    <property type="match status" value="1"/>
</dbReference>
<dbReference type="InterPro" id="IPR023214">
    <property type="entry name" value="HAD_sf"/>
</dbReference>
<evidence type="ECO:0000313" key="3">
    <source>
        <dbReference type="Proteomes" id="UP000199659"/>
    </source>
</evidence>
<keyword evidence="3" id="KW-1185">Reference proteome</keyword>
<dbReference type="Gene3D" id="3.40.630.30">
    <property type="match status" value="1"/>
</dbReference>
<dbReference type="InterPro" id="IPR016181">
    <property type="entry name" value="Acyl_CoA_acyltransferase"/>
</dbReference>
<reference evidence="2 3" key="1">
    <citation type="submission" date="2016-10" db="EMBL/GenBank/DDBJ databases">
        <authorList>
            <person name="de Groot N.N."/>
        </authorList>
    </citation>
    <scope>NUCLEOTIDE SEQUENCE [LARGE SCALE GENOMIC DNA]</scope>
    <source>
        <strain evidence="2 3">743A</strain>
    </source>
</reference>
<feature type="domain" description="N-acetyltransferase" evidence="1">
    <location>
        <begin position="182"/>
        <end position="330"/>
    </location>
</feature>
<sequence length="344" mass="40070">MEKDVEIKCVVWDLDNTIWQGVLMEGSNVSLMPEINEIIKTLDSRGILQAIASKNDYELAIEKLRELGLEEYFIYPEIHWDAKSFSIANIQKNINIGMNTILFVDDQEFELEEVQTAHPEVTCIHAKEYKKLLDNPRLNPRFITVDSARRRKMYQDDYIRKQAEKEYKGPSNAFLATLNMKFTISEAGEEDLKRAEELTVRTNQLNATGVTYSYEELNVIRKSSQHKLLVCELEDKYGTYGKIGLALIHMLEDHWKLEMMLMSCRVVSRGVGTVLLSYIMKEAKKQNKYLLADFRDTGRNRMMNVSFRFAGFQEKFSDGQGTYVLENNLENIQEYPDYIELYIK</sequence>
<dbReference type="STRING" id="37658.SAMN05661086_03279"/>
<dbReference type="InterPro" id="IPR010033">
    <property type="entry name" value="HAD_SF_ppase_IIIC"/>
</dbReference>
<dbReference type="InterPro" id="IPR010037">
    <property type="entry name" value="FkbH_domain"/>
</dbReference>
<evidence type="ECO:0000313" key="2">
    <source>
        <dbReference type="EMBL" id="SFS02504.1"/>
    </source>
</evidence>
<name>A0A1I6LGF0_9FIRM</name>
<dbReference type="PROSITE" id="PS51186">
    <property type="entry name" value="GNAT"/>
    <property type="match status" value="1"/>
</dbReference>
<dbReference type="SUPFAM" id="SSF55729">
    <property type="entry name" value="Acyl-CoA N-acyltransferases (Nat)"/>
    <property type="match status" value="1"/>
</dbReference>
<protein>
    <submittedName>
        <fullName evidence="2">HAD-superfamily phosphatase, subfamily IIIC/FkbH-like domain-containing protein</fullName>
    </submittedName>
</protein>
<organism evidence="2 3">
    <name type="scientific">Anaeromicropila populeti</name>
    <dbReference type="NCBI Taxonomy" id="37658"/>
    <lineage>
        <taxon>Bacteria</taxon>
        <taxon>Bacillati</taxon>
        <taxon>Bacillota</taxon>
        <taxon>Clostridia</taxon>
        <taxon>Lachnospirales</taxon>
        <taxon>Lachnospiraceae</taxon>
        <taxon>Anaeromicropila</taxon>
    </lineage>
</organism>
<evidence type="ECO:0000259" key="1">
    <source>
        <dbReference type="PROSITE" id="PS51186"/>
    </source>
</evidence>
<dbReference type="Gene3D" id="3.40.50.1000">
    <property type="entry name" value="HAD superfamily/HAD-like"/>
    <property type="match status" value="1"/>
</dbReference>